<reference evidence="3" key="3">
    <citation type="submission" date="2016-06" db="UniProtKB">
        <authorList>
            <consortium name="WormBaseParasite"/>
        </authorList>
    </citation>
    <scope>IDENTIFICATION</scope>
</reference>
<evidence type="ECO:0000313" key="3">
    <source>
        <dbReference type="WBParaSite" id="GPLIN_001219000"/>
    </source>
</evidence>
<evidence type="ECO:0000313" key="2">
    <source>
        <dbReference type="Proteomes" id="UP000050741"/>
    </source>
</evidence>
<keyword evidence="1" id="KW-0472">Membrane</keyword>
<reference evidence="2" key="1">
    <citation type="submission" date="2013-12" db="EMBL/GenBank/DDBJ databases">
        <authorList>
            <person name="Aslett M."/>
        </authorList>
    </citation>
    <scope>NUCLEOTIDE SEQUENCE [LARGE SCALE GENOMIC DNA]</scope>
    <source>
        <strain evidence="2">Lindley</strain>
    </source>
</reference>
<proteinExistence type="predicted"/>
<dbReference type="AlphaFoldDB" id="A0A183CH34"/>
<organism evidence="2 3">
    <name type="scientific">Globodera pallida</name>
    <name type="common">Potato cyst nematode worm</name>
    <name type="synonym">Heterodera pallida</name>
    <dbReference type="NCBI Taxonomy" id="36090"/>
    <lineage>
        <taxon>Eukaryota</taxon>
        <taxon>Metazoa</taxon>
        <taxon>Ecdysozoa</taxon>
        <taxon>Nematoda</taxon>
        <taxon>Chromadorea</taxon>
        <taxon>Rhabditida</taxon>
        <taxon>Tylenchina</taxon>
        <taxon>Tylenchomorpha</taxon>
        <taxon>Tylenchoidea</taxon>
        <taxon>Heteroderidae</taxon>
        <taxon>Heteroderinae</taxon>
        <taxon>Globodera</taxon>
    </lineage>
</organism>
<dbReference type="Proteomes" id="UP000050741">
    <property type="component" value="Unassembled WGS sequence"/>
</dbReference>
<dbReference type="WBParaSite" id="GPLIN_001219000">
    <property type="protein sequence ID" value="GPLIN_001219000"/>
    <property type="gene ID" value="GPLIN_001219000"/>
</dbReference>
<keyword evidence="2" id="KW-1185">Reference proteome</keyword>
<accession>A0A183CH34</accession>
<feature type="transmembrane region" description="Helical" evidence="1">
    <location>
        <begin position="130"/>
        <end position="151"/>
    </location>
</feature>
<sequence>MKLTECPADTKRCFNVTCTLDAEALSESSGMDFPNGSRSTTTVRMCMPPEEEKCEIPDEIEGVDNKQKKYCRMSCCTSHGCNGTLGLHSFGTAVAAMIAFVADEIEGVDNKQKKYCRMSCCTGHGCNGTLGLHSFGTAVAAMIAFVAAFFLRRN</sequence>
<reference evidence="2" key="2">
    <citation type="submission" date="2014-05" db="EMBL/GenBank/DDBJ databases">
        <title>The genome and life-stage specific transcriptomes of Globodera pallida elucidate key aspects of plant parasitism by a cyst nematode.</title>
        <authorList>
            <person name="Cotton J.A."/>
            <person name="Lilley C.J."/>
            <person name="Jones L.M."/>
            <person name="Kikuchi T."/>
            <person name="Reid A.J."/>
            <person name="Thorpe P."/>
            <person name="Tsai I.J."/>
            <person name="Beasley H."/>
            <person name="Blok V."/>
            <person name="Cock P.J.A."/>
            <person name="Van den Akker S.E."/>
            <person name="Holroyd N."/>
            <person name="Hunt M."/>
            <person name="Mantelin S."/>
            <person name="Naghra H."/>
            <person name="Pain A."/>
            <person name="Palomares-Rius J.E."/>
            <person name="Zarowiecki M."/>
            <person name="Berriman M."/>
            <person name="Jones J.T."/>
            <person name="Urwin P.E."/>
        </authorList>
    </citation>
    <scope>NUCLEOTIDE SEQUENCE [LARGE SCALE GENOMIC DNA]</scope>
    <source>
        <strain evidence="2">Lindley</strain>
    </source>
</reference>
<keyword evidence="1" id="KW-0812">Transmembrane</keyword>
<keyword evidence="1" id="KW-1133">Transmembrane helix</keyword>
<protein>
    <submittedName>
        <fullName evidence="3">Protein quiver</fullName>
    </submittedName>
</protein>
<evidence type="ECO:0000256" key="1">
    <source>
        <dbReference type="SAM" id="Phobius"/>
    </source>
</evidence>
<name>A0A183CH34_GLOPA</name>